<feature type="domain" description="PNPLA" evidence="4">
    <location>
        <begin position="8"/>
        <end position="174"/>
    </location>
</feature>
<feature type="active site" description="Proton acceptor" evidence="2">
    <location>
        <position position="161"/>
    </location>
</feature>
<feature type="short sequence motif" description="GXGXXG" evidence="2">
    <location>
        <begin position="12"/>
        <end position="17"/>
    </location>
</feature>
<dbReference type="GO" id="GO:0005737">
    <property type="term" value="C:cytoplasm"/>
    <property type="evidence" value="ECO:0007669"/>
    <property type="project" value="TreeGrafter"/>
</dbReference>
<keyword evidence="2" id="KW-0378">Hydrolase</keyword>
<dbReference type="OMA" id="QRDAMRF"/>
<dbReference type="OrthoDB" id="268593at2759"/>
<dbReference type="GO" id="GO:0004806">
    <property type="term" value="F:triacylglycerol lipase activity"/>
    <property type="evidence" value="ECO:0007669"/>
    <property type="project" value="TreeGrafter"/>
</dbReference>
<evidence type="ECO:0000256" key="3">
    <source>
        <dbReference type="SAM" id="MobiDB-lite"/>
    </source>
</evidence>
<evidence type="ECO:0000256" key="2">
    <source>
        <dbReference type="PROSITE-ProRule" id="PRU01161"/>
    </source>
</evidence>
<evidence type="ECO:0000313" key="6">
    <source>
        <dbReference type="Proteomes" id="UP000318571"/>
    </source>
</evidence>
<feature type="short sequence motif" description="DGA/G" evidence="2">
    <location>
        <begin position="161"/>
        <end position="163"/>
    </location>
</feature>
<dbReference type="PANTHER" id="PTHR12406:SF7">
    <property type="entry name" value="PATATIN-LIKE PHOSPHOLIPASE DOMAIN-CONTAINING PROTEIN 4"/>
    <property type="match status" value="1"/>
</dbReference>
<dbReference type="STRING" id="6832.A0A553PHB2"/>
<dbReference type="InterPro" id="IPR016035">
    <property type="entry name" value="Acyl_Trfase/lysoPLipase"/>
</dbReference>
<proteinExistence type="predicted"/>
<feature type="compositionally biased region" description="Polar residues" evidence="3">
    <location>
        <begin position="267"/>
        <end position="280"/>
    </location>
</feature>
<dbReference type="SUPFAM" id="SSF52151">
    <property type="entry name" value="FabD/lysophospholipase-like"/>
    <property type="match status" value="1"/>
</dbReference>
<dbReference type="GO" id="GO:0016020">
    <property type="term" value="C:membrane"/>
    <property type="evidence" value="ECO:0007669"/>
    <property type="project" value="TreeGrafter"/>
</dbReference>
<feature type="region of interest" description="Disordered" evidence="3">
    <location>
        <begin position="261"/>
        <end position="289"/>
    </location>
</feature>
<keyword evidence="2" id="KW-0442">Lipid degradation</keyword>
<dbReference type="PROSITE" id="PS51635">
    <property type="entry name" value="PNPLA"/>
    <property type="match status" value="1"/>
</dbReference>
<keyword evidence="1 2" id="KW-0443">Lipid metabolism</keyword>
<dbReference type="AlphaFoldDB" id="A0A553PHB2"/>
<keyword evidence="6" id="KW-1185">Reference proteome</keyword>
<dbReference type="InterPro" id="IPR033562">
    <property type="entry name" value="PLPL"/>
</dbReference>
<reference evidence="5 6" key="1">
    <citation type="journal article" date="2018" name="Nat. Ecol. Evol.">
        <title>Genomic signatures of mitonuclear coevolution across populations of Tigriopus californicus.</title>
        <authorList>
            <person name="Barreto F.S."/>
            <person name="Watson E.T."/>
            <person name="Lima T.G."/>
            <person name="Willett C.S."/>
            <person name="Edmands S."/>
            <person name="Li W."/>
            <person name="Burton R.S."/>
        </authorList>
    </citation>
    <scope>NUCLEOTIDE SEQUENCE [LARGE SCALE GENOMIC DNA]</scope>
    <source>
        <strain evidence="5 6">San Diego</strain>
    </source>
</reference>
<feature type="short sequence motif" description="GXSXG" evidence="2">
    <location>
        <begin position="41"/>
        <end position="45"/>
    </location>
</feature>
<dbReference type="GO" id="GO:0005811">
    <property type="term" value="C:lipid droplet"/>
    <property type="evidence" value="ECO:0007669"/>
    <property type="project" value="TreeGrafter"/>
</dbReference>
<dbReference type="Gene3D" id="3.40.1090.10">
    <property type="entry name" value="Cytosolic phospholipase A2 catalytic domain"/>
    <property type="match status" value="1"/>
</dbReference>
<dbReference type="GO" id="GO:0055088">
    <property type="term" value="P:lipid homeostasis"/>
    <property type="evidence" value="ECO:0007669"/>
    <property type="project" value="TreeGrafter"/>
</dbReference>
<evidence type="ECO:0000313" key="5">
    <source>
        <dbReference type="EMBL" id="TRY77072.1"/>
    </source>
</evidence>
<gene>
    <name evidence="5" type="ORF">TCAL_00026</name>
</gene>
<evidence type="ECO:0000259" key="4">
    <source>
        <dbReference type="PROSITE" id="PS51635"/>
    </source>
</evidence>
<dbReference type="GO" id="GO:0019433">
    <property type="term" value="P:triglyceride catabolic process"/>
    <property type="evidence" value="ECO:0007669"/>
    <property type="project" value="TreeGrafter"/>
</dbReference>
<accession>A0A553PHB2</accession>
<dbReference type="InterPro" id="IPR002641">
    <property type="entry name" value="PNPLA_dom"/>
</dbReference>
<dbReference type="PANTHER" id="PTHR12406">
    <property type="entry name" value="CALCIUM-INDEPENDENT PHOSPHOLIPASE A2 IPLA2 -RELATED"/>
    <property type="match status" value="1"/>
</dbReference>
<dbReference type="EMBL" id="VCGU01000004">
    <property type="protein sequence ID" value="TRY77072.1"/>
    <property type="molecule type" value="Genomic_DNA"/>
</dbReference>
<feature type="active site" description="Nucleophile" evidence="2">
    <location>
        <position position="43"/>
    </location>
</feature>
<dbReference type="Pfam" id="PF01734">
    <property type="entry name" value="Patatin"/>
    <property type="match status" value="1"/>
</dbReference>
<evidence type="ECO:0000256" key="1">
    <source>
        <dbReference type="ARBA" id="ARBA00023098"/>
    </source>
</evidence>
<comment type="caution">
    <text evidence="5">The sequence shown here is derived from an EMBL/GenBank/DDBJ whole genome shotgun (WGS) entry which is preliminary data.</text>
</comment>
<organism evidence="5 6">
    <name type="scientific">Tigriopus californicus</name>
    <name type="common">Marine copepod</name>
    <dbReference type="NCBI Taxonomy" id="6832"/>
    <lineage>
        <taxon>Eukaryota</taxon>
        <taxon>Metazoa</taxon>
        <taxon>Ecdysozoa</taxon>
        <taxon>Arthropoda</taxon>
        <taxon>Crustacea</taxon>
        <taxon>Multicrustacea</taxon>
        <taxon>Hexanauplia</taxon>
        <taxon>Copepoda</taxon>
        <taxon>Harpacticoida</taxon>
        <taxon>Harpacticidae</taxon>
        <taxon>Tigriopus</taxon>
    </lineage>
</organism>
<protein>
    <recommendedName>
        <fullName evidence="4">PNPLA domain-containing protein</fullName>
    </recommendedName>
</protein>
<dbReference type="Proteomes" id="UP000318571">
    <property type="component" value="Chromosome 5"/>
</dbReference>
<dbReference type="PROSITE" id="PS51257">
    <property type="entry name" value="PROKAR_LIPOPROTEIN"/>
    <property type="match status" value="1"/>
</dbReference>
<sequence length="289" mass="31486">MAIPKISVSFSGCGFLGLYHVGALACFNDYKHKVHIEHALGASAGALVALAAIVDIPTEILKKRFTQIVKDANSLPFGAFNPKFNVTKLFQDELGAQLPEDAHERVSARLTVSLTDLSMQNKLVSNFETRKDLIDAVICSCYLPAFSGYEIPNYKNQSFLDGGFTNNQPTLSDKTLRVSPFASRSHICPVDEPAAYANIISTSRIGPEEVEVSTMNVKRLLKTFLPAEDLEILYQEGYDNTKAYLESASIKNHFISNSVKSEDDRANGSSCPQNNGTAPNSHSSSTPSS</sequence>
<name>A0A553PHB2_TIGCA</name>